<evidence type="ECO:0008006" key="3">
    <source>
        <dbReference type="Google" id="ProtNLM"/>
    </source>
</evidence>
<gene>
    <name evidence="1" type="ORF">KO481_12470</name>
</gene>
<accession>A0ABS6AWB8</accession>
<organism evidence="1 2">
    <name type="scientific">Nocardia albiluteola</name>
    <dbReference type="NCBI Taxonomy" id="2842303"/>
    <lineage>
        <taxon>Bacteria</taxon>
        <taxon>Bacillati</taxon>
        <taxon>Actinomycetota</taxon>
        <taxon>Actinomycetes</taxon>
        <taxon>Mycobacteriales</taxon>
        <taxon>Nocardiaceae</taxon>
        <taxon>Nocardia</taxon>
    </lineage>
</organism>
<sequence length="129" mass="14124">MSSGGFVHIRQYDGTQDQSFDIVAQADGSKGIRHKYYGVALSATAAGGVSVRPYSGLADQSFSFNTARDGRFIRLFYDTRHGVMKGGMQYTPPPVHRTVEIVPTQSIMAEAWVFVDQADGSTGLRVWES</sequence>
<evidence type="ECO:0000313" key="2">
    <source>
        <dbReference type="Proteomes" id="UP000733379"/>
    </source>
</evidence>
<dbReference type="CDD" id="cd00161">
    <property type="entry name" value="beta-trefoil_Ricin-like"/>
    <property type="match status" value="1"/>
</dbReference>
<dbReference type="EMBL" id="JAHKNI010000003">
    <property type="protein sequence ID" value="MBU3062337.1"/>
    <property type="molecule type" value="Genomic_DNA"/>
</dbReference>
<reference evidence="1 2" key="1">
    <citation type="submission" date="2021-06" db="EMBL/GenBank/DDBJ databases">
        <title>Actinomycetes sequencing.</title>
        <authorList>
            <person name="Shan Q."/>
        </authorList>
    </citation>
    <scope>NUCLEOTIDE SEQUENCE [LARGE SCALE GENOMIC DNA]</scope>
    <source>
        <strain evidence="1 2">NEAU-G5</strain>
    </source>
</reference>
<evidence type="ECO:0000313" key="1">
    <source>
        <dbReference type="EMBL" id="MBU3062337.1"/>
    </source>
</evidence>
<keyword evidence="2" id="KW-1185">Reference proteome</keyword>
<comment type="caution">
    <text evidence="1">The sequence shown here is derived from an EMBL/GenBank/DDBJ whole genome shotgun (WGS) entry which is preliminary data.</text>
</comment>
<protein>
    <recommendedName>
        <fullName evidence="3">Ricin B lectin domain-containing protein</fullName>
    </recommendedName>
</protein>
<proteinExistence type="predicted"/>
<dbReference type="RefSeq" id="WP_215917194.1">
    <property type="nucleotide sequence ID" value="NZ_JAHKNI010000003.1"/>
</dbReference>
<name>A0ABS6AWB8_9NOCA</name>
<dbReference type="Proteomes" id="UP000733379">
    <property type="component" value="Unassembled WGS sequence"/>
</dbReference>